<protein>
    <submittedName>
        <fullName evidence="1">Uncharacterized protein</fullName>
    </submittedName>
</protein>
<comment type="caution">
    <text evidence="1">The sequence shown here is derived from an EMBL/GenBank/DDBJ whole genome shotgun (WGS) entry which is preliminary data.</text>
</comment>
<gene>
    <name evidence="1" type="ORF">HK103_002744</name>
</gene>
<keyword evidence="2" id="KW-1185">Reference proteome</keyword>
<dbReference type="EMBL" id="JADGKB010000002">
    <property type="protein sequence ID" value="KAJ3262330.1"/>
    <property type="molecule type" value="Genomic_DNA"/>
</dbReference>
<evidence type="ECO:0000313" key="1">
    <source>
        <dbReference type="EMBL" id="KAJ3262330.1"/>
    </source>
</evidence>
<dbReference type="InterPro" id="IPR027417">
    <property type="entry name" value="P-loop_NTPase"/>
</dbReference>
<accession>A0AAD5UNU3</accession>
<proteinExistence type="predicted"/>
<dbReference type="Proteomes" id="UP001210925">
    <property type="component" value="Unassembled WGS sequence"/>
</dbReference>
<evidence type="ECO:0000313" key="2">
    <source>
        <dbReference type="Proteomes" id="UP001210925"/>
    </source>
</evidence>
<sequence length="506" mass="56873">MDVESLPTSDSSISSINKVIQTDGIDIHSAHLKRPELLDKLSELSTQYRFVRLTSPAASGKSSLLKLYQHTFNETTKVIWISCLSDKSCFELLASKGIDLENCKYKESIRKQNTVVFFDDAQAKYAEGTFWTLLIKFSPTWLPNNFRFIISSTHLLSGGTISPVEFKSLPALNRSDFLLTSEESDEFLELPGIGLPQQMRYEKVKQVLIRECGGLIGALRQSIDSLQGRFAKDSQPSETALLQHFLSNDILSYMARCFGSAHSKPIGNDFKMFLKKIFVDDKLFLDGLTNEQDDDSYLTLKKAGILVKFPDSTFGFSSQLAKRYYFKWVFPNRSKTAPSSLQELIRNVVSNMSSTVLKNCTLPGDLPKEAVFQHLFMEGLALYTPPSCSICPELSKIFPSNTNLNAQQTIPGEIDFYLNGGLRWGIELLINGAGISEHISRFTPPNGKYVLLNVKDYAVVDFRRNESGQPSKHPNRISVFFKNDDYSVARCVFNEVPTVFSINLAN</sequence>
<dbReference type="AlphaFoldDB" id="A0AAD5UNU3"/>
<name>A0AAD5UNU3_9FUNG</name>
<reference evidence="1" key="1">
    <citation type="submission" date="2020-05" db="EMBL/GenBank/DDBJ databases">
        <title>Phylogenomic resolution of chytrid fungi.</title>
        <authorList>
            <person name="Stajich J.E."/>
            <person name="Amses K."/>
            <person name="Simmons R."/>
            <person name="Seto K."/>
            <person name="Myers J."/>
            <person name="Bonds A."/>
            <person name="Quandt C.A."/>
            <person name="Barry K."/>
            <person name="Liu P."/>
            <person name="Grigoriev I."/>
            <person name="Longcore J.E."/>
            <person name="James T.Y."/>
        </authorList>
    </citation>
    <scope>NUCLEOTIDE SEQUENCE</scope>
    <source>
        <strain evidence="1">PLAUS21</strain>
    </source>
</reference>
<organism evidence="1 2">
    <name type="scientific">Boothiomyces macroporosus</name>
    <dbReference type="NCBI Taxonomy" id="261099"/>
    <lineage>
        <taxon>Eukaryota</taxon>
        <taxon>Fungi</taxon>
        <taxon>Fungi incertae sedis</taxon>
        <taxon>Chytridiomycota</taxon>
        <taxon>Chytridiomycota incertae sedis</taxon>
        <taxon>Chytridiomycetes</taxon>
        <taxon>Rhizophydiales</taxon>
        <taxon>Terramycetaceae</taxon>
        <taxon>Boothiomyces</taxon>
    </lineage>
</organism>
<dbReference type="SUPFAM" id="SSF52540">
    <property type="entry name" value="P-loop containing nucleoside triphosphate hydrolases"/>
    <property type="match status" value="1"/>
</dbReference>